<keyword evidence="4" id="KW-1185">Reference proteome</keyword>
<evidence type="ECO:0008006" key="5">
    <source>
        <dbReference type="Google" id="ProtNLM"/>
    </source>
</evidence>
<reference evidence="3" key="1">
    <citation type="journal article" date="2019" name="bioRxiv">
        <title>The Genome of the Zebra Mussel, Dreissena polymorpha: A Resource for Invasive Species Research.</title>
        <authorList>
            <person name="McCartney M.A."/>
            <person name="Auch B."/>
            <person name="Kono T."/>
            <person name="Mallez S."/>
            <person name="Zhang Y."/>
            <person name="Obille A."/>
            <person name="Becker A."/>
            <person name="Abrahante J.E."/>
            <person name="Garbe J."/>
            <person name="Badalamenti J.P."/>
            <person name="Herman A."/>
            <person name="Mangelson H."/>
            <person name="Liachko I."/>
            <person name="Sullivan S."/>
            <person name="Sone E.D."/>
            <person name="Koren S."/>
            <person name="Silverstein K.A.T."/>
            <person name="Beckman K.B."/>
            <person name="Gohl D.M."/>
        </authorList>
    </citation>
    <scope>NUCLEOTIDE SEQUENCE</scope>
    <source>
        <strain evidence="3">Duluth1</strain>
        <tissue evidence="3">Whole animal</tissue>
    </source>
</reference>
<evidence type="ECO:0000256" key="1">
    <source>
        <dbReference type="SAM" id="MobiDB-lite"/>
    </source>
</evidence>
<protein>
    <recommendedName>
        <fullName evidence="5">Transmembrane protein</fullName>
    </recommendedName>
</protein>
<evidence type="ECO:0000256" key="2">
    <source>
        <dbReference type="SAM" id="Phobius"/>
    </source>
</evidence>
<name>A0A9D4RBM7_DREPO</name>
<feature type="transmembrane region" description="Helical" evidence="2">
    <location>
        <begin position="25"/>
        <end position="50"/>
    </location>
</feature>
<evidence type="ECO:0000313" key="3">
    <source>
        <dbReference type="EMBL" id="KAH3862244.1"/>
    </source>
</evidence>
<feature type="compositionally biased region" description="Polar residues" evidence="1">
    <location>
        <begin position="272"/>
        <end position="284"/>
    </location>
</feature>
<proteinExistence type="predicted"/>
<sequence length="370" mass="40285">MSVNDVKTEGCCKMRMIEYHNYKTLLGPCFVSFSVPLLVPGVVLTVVGSIDNDVTFARFSGWHIAGIAILTFALVLLLVGIILKCCIRPVLSADIEKHLTPRSSRVTGSRNLGYENDTVYSGNLRSTKVGHHDGGGDRVVSTHEKKEASTSNADKQRTVKQSGNPSASANGTTNKQSTTDGAKHKGLKANGQNKHPMENQRPQALSADLNPSKGSQVPVKVSHIKPSLTPRPDMDATHPFSDPAENISFLPEEKPKKRKKKKKRRQRDLSPHTATDDINTSISVRTPHERPNPRELSSTANADDSTMLNDDSQVPVATSLITSEGSHEAEAGVPQSVLMHSGEQHDYHDLHVHFHSAPEAILPEQIEGDS</sequence>
<feature type="compositionally biased region" description="Basic residues" evidence="1">
    <location>
        <begin position="256"/>
        <end position="266"/>
    </location>
</feature>
<feature type="transmembrane region" description="Helical" evidence="2">
    <location>
        <begin position="62"/>
        <end position="83"/>
    </location>
</feature>
<accession>A0A9D4RBM7</accession>
<dbReference type="OrthoDB" id="6154202at2759"/>
<feature type="compositionally biased region" description="Polar residues" evidence="1">
    <location>
        <begin position="149"/>
        <end position="180"/>
    </location>
</feature>
<dbReference type="EMBL" id="JAIWYP010000002">
    <property type="protein sequence ID" value="KAH3862244.1"/>
    <property type="molecule type" value="Genomic_DNA"/>
</dbReference>
<keyword evidence="2" id="KW-1133">Transmembrane helix</keyword>
<gene>
    <name evidence="3" type="ORF">DPMN_025210</name>
</gene>
<reference evidence="3" key="2">
    <citation type="submission" date="2020-11" db="EMBL/GenBank/DDBJ databases">
        <authorList>
            <person name="McCartney M.A."/>
            <person name="Auch B."/>
            <person name="Kono T."/>
            <person name="Mallez S."/>
            <person name="Becker A."/>
            <person name="Gohl D.M."/>
            <person name="Silverstein K.A.T."/>
            <person name="Koren S."/>
            <person name="Bechman K.B."/>
            <person name="Herman A."/>
            <person name="Abrahante J.E."/>
            <person name="Garbe J."/>
        </authorList>
    </citation>
    <scope>NUCLEOTIDE SEQUENCE</scope>
    <source>
        <strain evidence="3">Duluth1</strain>
        <tissue evidence="3">Whole animal</tissue>
    </source>
</reference>
<comment type="caution">
    <text evidence="3">The sequence shown here is derived from an EMBL/GenBank/DDBJ whole genome shotgun (WGS) entry which is preliminary data.</text>
</comment>
<dbReference type="Proteomes" id="UP000828390">
    <property type="component" value="Unassembled WGS sequence"/>
</dbReference>
<feature type="region of interest" description="Disordered" evidence="1">
    <location>
        <begin position="117"/>
        <end position="310"/>
    </location>
</feature>
<keyword evidence="2" id="KW-0812">Transmembrane</keyword>
<dbReference type="AlphaFoldDB" id="A0A9D4RBM7"/>
<evidence type="ECO:0000313" key="4">
    <source>
        <dbReference type="Proteomes" id="UP000828390"/>
    </source>
</evidence>
<keyword evidence="2" id="KW-0472">Membrane</keyword>
<organism evidence="3 4">
    <name type="scientific">Dreissena polymorpha</name>
    <name type="common">Zebra mussel</name>
    <name type="synonym">Mytilus polymorpha</name>
    <dbReference type="NCBI Taxonomy" id="45954"/>
    <lineage>
        <taxon>Eukaryota</taxon>
        <taxon>Metazoa</taxon>
        <taxon>Spiralia</taxon>
        <taxon>Lophotrochozoa</taxon>
        <taxon>Mollusca</taxon>
        <taxon>Bivalvia</taxon>
        <taxon>Autobranchia</taxon>
        <taxon>Heteroconchia</taxon>
        <taxon>Euheterodonta</taxon>
        <taxon>Imparidentia</taxon>
        <taxon>Neoheterodontei</taxon>
        <taxon>Myida</taxon>
        <taxon>Dreissenoidea</taxon>
        <taxon>Dreissenidae</taxon>
        <taxon>Dreissena</taxon>
    </lineage>
</organism>
<feature type="compositionally biased region" description="Polar residues" evidence="1">
    <location>
        <begin position="295"/>
        <end position="310"/>
    </location>
</feature>
<feature type="compositionally biased region" description="Basic and acidic residues" evidence="1">
    <location>
        <begin position="130"/>
        <end position="148"/>
    </location>
</feature>